<comment type="caution">
    <text evidence="5">The sequence shown here is derived from an EMBL/GenBank/DDBJ whole genome shotgun (WGS) entry which is preliminary data.</text>
</comment>
<dbReference type="PANTHER" id="PTHR46796:SF6">
    <property type="entry name" value="ARAC SUBFAMILY"/>
    <property type="match status" value="1"/>
</dbReference>
<keyword evidence="3" id="KW-0804">Transcription</keyword>
<accession>A0A542Y9J8</accession>
<organism evidence="5 6">
    <name type="scientific">Leucobacter komagatae</name>
    <dbReference type="NCBI Taxonomy" id="55969"/>
    <lineage>
        <taxon>Bacteria</taxon>
        <taxon>Bacillati</taxon>
        <taxon>Actinomycetota</taxon>
        <taxon>Actinomycetes</taxon>
        <taxon>Micrococcales</taxon>
        <taxon>Microbacteriaceae</taxon>
        <taxon>Leucobacter</taxon>
    </lineage>
</organism>
<evidence type="ECO:0000313" key="5">
    <source>
        <dbReference type="EMBL" id="TQL44751.1"/>
    </source>
</evidence>
<dbReference type="EMBL" id="VFON01000001">
    <property type="protein sequence ID" value="TQL44751.1"/>
    <property type="molecule type" value="Genomic_DNA"/>
</dbReference>
<dbReference type="GO" id="GO:0003700">
    <property type="term" value="F:DNA-binding transcription factor activity"/>
    <property type="evidence" value="ECO:0007669"/>
    <property type="project" value="InterPro"/>
</dbReference>
<reference evidence="5 6" key="1">
    <citation type="submission" date="2019-06" db="EMBL/GenBank/DDBJ databases">
        <title>Sequencing the genomes of 1000 actinobacteria strains.</title>
        <authorList>
            <person name="Klenk H.-P."/>
        </authorList>
    </citation>
    <scope>NUCLEOTIDE SEQUENCE [LARGE SCALE GENOMIC DNA]</scope>
    <source>
        <strain evidence="5 6">DSM 8803</strain>
    </source>
</reference>
<gene>
    <name evidence="5" type="ORF">FB468_2819</name>
</gene>
<evidence type="ECO:0000256" key="1">
    <source>
        <dbReference type="ARBA" id="ARBA00023015"/>
    </source>
</evidence>
<dbReference type="RefSeq" id="WP_141887884.1">
    <property type="nucleotide sequence ID" value="NZ_BAAAUY010000006.1"/>
</dbReference>
<keyword evidence="6" id="KW-1185">Reference proteome</keyword>
<dbReference type="InterPro" id="IPR050204">
    <property type="entry name" value="AraC_XylS_family_regulators"/>
</dbReference>
<dbReference type="Proteomes" id="UP000319094">
    <property type="component" value="Unassembled WGS sequence"/>
</dbReference>
<feature type="domain" description="HTH araC/xylS-type" evidence="4">
    <location>
        <begin position="198"/>
        <end position="285"/>
    </location>
</feature>
<keyword evidence="2" id="KW-0238">DNA-binding</keyword>
<dbReference type="AlphaFoldDB" id="A0A542Y9J8"/>
<keyword evidence="1" id="KW-0805">Transcription regulation</keyword>
<dbReference type="OrthoDB" id="5039564at2"/>
<dbReference type="SMART" id="SM00342">
    <property type="entry name" value="HTH_ARAC"/>
    <property type="match status" value="1"/>
</dbReference>
<dbReference type="Gene3D" id="1.10.10.60">
    <property type="entry name" value="Homeodomain-like"/>
    <property type="match status" value="1"/>
</dbReference>
<evidence type="ECO:0000256" key="3">
    <source>
        <dbReference type="ARBA" id="ARBA00023163"/>
    </source>
</evidence>
<dbReference type="GO" id="GO:0043565">
    <property type="term" value="F:sequence-specific DNA binding"/>
    <property type="evidence" value="ECO:0007669"/>
    <property type="project" value="InterPro"/>
</dbReference>
<proteinExistence type="predicted"/>
<evidence type="ECO:0000313" key="6">
    <source>
        <dbReference type="Proteomes" id="UP000319094"/>
    </source>
</evidence>
<name>A0A542Y9J8_9MICO</name>
<dbReference type="PANTHER" id="PTHR46796">
    <property type="entry name" value="HTH-TYPE TRANSCRIPTIONAL ACTIVATOR RHAS-RELATED"/>
    <property type="match status" value="1"/>
</dbReference>
<protein>
    <submittedName>
        <fullName evidence="5">Helix-turn-helix protein</fullName>
    </submittedName>
</protein>
<dbReference type="Pfam" id="PF12833">
    <property type="entry name" value="HTH_18"/>
    <property type="match status" value="1"/>
</dbReference>
<evidence type="ECO:0000256" key="2">
    <source>
        <dbReference type="ARBA" id="ARBA00023125"/>
    </source>
</evidence>
<sequence>MDEYGVSKLLDSHLREANGAYTVDAVSTHQRIILSHHRSSKSTWRWNAAGDDLGFVVIIISTSGTLSLTSPDITGRARPPGAHANGVRPTTGAVAVASTHRATLWFGGRDATCAIIWLPAKLLSDAGISLSTPMILGNTMLLDLLRVAITMSLRRRRTARLSAHEHQIMERVLFSLAFGVILEEHTERPPAEFGSHLERAHSIMLAKLADPKFDVAALADEMNLSRRQLQRLFNQFGTTPGRALRTLRIDVAMRLINDERRRYSKQQIAFRSGFKSVAALRRALESVELSPNAAFAEPDDTFGHP</sequence>
<dbReference type="InterPro" id="IPR018060">
    <property type="entry name" value="HTH_AraC"/>
</dbReference>
<evidence type="ECO:0000259" key="4">
    <source>
        <dbReference type="PROSITE" id="PS01124"/>
    </source>
</evidence>
<dbReference type="PROSITE" id="PS01124">
    <property type="entry name" value="HTH_ARAC_FAMILY_2"/>
    <property type="match status" value="1"/>
</dbReference>